<dbReference type="Proteomes" id="UP000242515">
    <property type="component" value="Unassembled WGS sequence"/>
</dbReference>
<reference evidence="2" key="1">
    <citation type="submission" date="2016-10" db="EMBL/GenBank/DDBJ databases">
        <authorList>
            <person name="Varghese N."/>
            <person name="Submissions S."/>
        </authorList>
    </citation>
    <scope>NUCLEOTIDE SEQUENCE [LARGE SCALE GENOMIC DNA]</scope>
    <source>
        <strain evidence="2">8N4</strain>
    </source>
</reference>
<sequence>MADYGFRFRDANGAVTCETESVLSQVLGTFQLSETVNFMTGVSSGSFWKPHANNTGNIPYKFSGVISGLNFGNGTPYIFFLPASVTSTQWSPDVVFNGNSISLTWRWENLSCIDELNDSTSDLIAVYGVYNG</sequence>
<dbReference type="AlphaFoldDB" id="A0A1H9MQQ0"/>
<dbReference type="RefSeq" id="WP_092678293.1">
    <property type="nucleotide sequence ID" value="NZ_FOGC01000017.1"/>
</dbReference>
<dbReference type="STRING" id="988801.SAMN05216522_11717"/>
<evidence type="ECO:0000313" key="1">
    <source>
        <dbReference type="EMBL" id="SER25463.1"/>
    </source>
</evidence>
<protein>
    <submittedName>
        <fullName evidence="1">Uncharacterized protein</fullName>
    </submittedName>
</protein>
<evidence type="ECO:0000313" key="2">
    <source>
        <dbReference type="Proteomes" id="UP000242515"/>
    </source>
</evidence>
<gene>
    <name evidence="1" type="ORF">SAMN05216522_11717</name>
</gene>
<proteinExistence type="predicted"/>
<organism evidence="1 2">
    <name type="scientific">Rosenbergiella nectarea</name>
    <dbReference type="NCBI Taxonomy" id="988801"/>
    <lineage>
        <taxon>Bacteria</taxon>
        <taxon>Pseudomonadati</taxon>
        <taxon>Pseudomonadota</taxon>
        <taxon>Gammaproteobacteria</taxon>
        <taxon>Enterobacterales</taxon>
        <taxon>Erwiniaceae</taxon>
        <taxon>Rosenbergiella</taxon>
    </lineage>
</organism>
<accession>A0A1H9MQQ0</accession>
<name>A0A1H9MQQ0_9GAMM</name>
<dbReference type="EMBL" id="FOGC01000017">
    <property type="protein sequence ID" value="SER25463.1"/>
    <property type="molecule type" value="Genomic_DNA"/>
</dbReference>
<keyword evidence="2" id="KW-1185">Reference proteome</keyword>